<proteinExistence type="predicted"/>
<protein>
    <submittedName>
        <fullName evidence="1">Uncharacterized protein</fullName>
    </submittedName>
</protein>
<reference evidence="1 2" key="1">
    <citation type="submission" date="2019-08" db="EMBL/GenBank/DDBJ databases">
        <title>Deep-cultivation of Planctomycetes and their phenomic and genomic characterization uncovers novel biology.</title>
        <authorList>
            <person name="Wiegand S."/>
            <person name="Jogler M."/>
            <person name="Boedeker C."/>
            <person name="Pinto D."/>
            <person name="Vollmers J."/>
            <person name="Rivas-Marin E."/>
            <person name="Kohn T."/>
            <person name="Peeters S.H."/>
            <person name="Heuer A."/>
            <person name="Rast P."/>
            <person name="Oberbeckmann S."/>
            <person name="Bunk B."/>
            <person name="Jeske O."/>
            <person name="Meyerdierks A."/>
            <person name="Storesund J.E."/>
            <person name="Kallscheuer N."/>
            <person name="Luecker S."/>
            <person name="Lage O.M."/>
            <person name="Pohl T."/>
            <person name="Merkel B.J."/>
            <person name="Hornburger P."/>
            <person name="Mueller R.-W."/>
            <person name="Bruemmer F."/>
            <person name="Labrenz M."/>
            <person name="Spormann A.M."/>
            <person name="Op den Camp H."/>
            <person name="Overmann J."/>
            <person name="Amann R."/>
            <person name="Jetten M.S.M."/>
            <person name="Mascher T."/>
            <person name="Medema M.H."/>
            <person name="Devos D.P."/>
            <person name="Kaster A.-K."/>
            <person name="Ovreas L."/>
            <person name="Rohde M."/>
            <person name="Galperin M.Y."/>
            <person name="Jogler C."/>
        </authorList>
    </citation>
    <scope>NUCLEOTIDE SEQUENCE [LARGE SCALE GENOMIC DNA]</scope>
    <source>
        <strain evidence="1 2">OJF2</strain>
    </source>
</reference>
<evidence type="ECO:0000313" key="2">
    <source>
        <dbReference type="Proteomes" id="UP000324233"/>
    </source>
</evidence>
<sequence>MTIHRDVARQVLLCEGPRPGVVLLTVGTPLVADSGSHDGRRR</sequence>
<name>A0A5B9VVZ8_9BACT</name>
<organism evidence="1 2">
    <name type="scientific">Aquisphaera giovannonii</name>
    <dbReference type="NCBI Taxonomy" id="406548"/>
    <lineage>
        <taxon>Bacteria</taxon>
        <taxon>Pseudomonadati</taxon>
        <taxon>Planctomycetota</taxon>
        <taxon>Planctomycetia</taxon>
        <taxon>Isosphaerales</taxon>
        <taxon>Isosphaeraceae</taxon>
        <taxon>Aquisphaera</taxon>
    </lineage>
</organism>
<dbReference type="RefSeq" id="WP_261344058.1">
    <property type="nucleotide sequence ID" value="NZ_CP042997.1"/>
</dbReference>
<evidence type="ECO:0000313" key="1">
    <source>
        <dbReference type="EMBL" id="QEH32244.1"/>
    </source>
</evidence>
<dbReference type="AlphaFoldDB" id="A0A5B9VVZ8"/>
<dbReference type="Proteomes" id="UP000324233">
    <property type="component" value="Chromosome"/>
</dbReference>
<keyword evidence="2" id="KW-1185">Reference proteome</keyword>
<accession>A0A5B9VVZ8</accession>
<dbReference type="EMBL" id="CP042997">
    <property type="protein sequence ID" value="QEH32244.1"/>
    <property type="molecule type" value="Genomic_DNA"/>
</dbReference>
<gene>
    <name evidence="1" type="ORF">OJF2_07130</name>
</gene>
<dbReference type="KEGG" id="agv:OJF2_07130"/>